<keyword evidence="1" id="KW-0472">Membrane</keyword>
<keyword evidence="1" id="KW-0812">Transmembrane</keyword>
<feature type="transmembrane region" description="Helical" evidence="1">
    <location>
        <begin position="258"/>
        <end position="280"/>
    </location>
</feature>
<comment type="caution">
    <text evidence="3">The sequence shown here is derived from an EMBL/GenBank/DDBJ whole genome shotgun (WGS) entry which is preliminary data.</text>
</comment>
<evidence type="ECO:0000313" key="3">
    <source>
        <dbReference type="EMBL" id="KAK3057506.1"/>
    </source>
</evidence>
<feature type="transmembrane region" description="Helical" evidence="1">
    <location>
        <begin position="383"/>
        <end position="402"/>
    </location>
</feature>
<dbReference type="AlphaFoldDB" id="A0AAJ0GH88"/>
<accession>A0AAJ0GH88</accession>
<sequence length="487" mass="56155">MSGSPREAAVEEKELLQLESLLDNSEKKRNRLPTWMRTTFSDFIKPSIWTNAPTETKKPLRPTAYLDGLRGFAALLVYSLHHELWAHETDWAMEDAFGWDGNYKFICFPGIRVFFSGGHTAVAVFFIISGYVLSMTPLSLIQAGETGRLAENLGSALFRRWLLAATTLLFLTSWHLFGIRSSNPIADAPERTYGDELWKWYLDFKNYSFIFNSETTNKYNDHTWSLPTEMRGSIVVWTAALAFIRCRANMRLRFEAGLAFYFLYIVDGWYCALFMVGMLLCDIDLLAAKDQLPEIFSRLKPLQGWIYYVLFLASLYLGGVPSITNDLNHLRKEPGWYLLSSLKPQAVYDFRWFYRFWAATFIMIAIPHISWLKKFFETSFCQYLGRISFSLYLVHGPILWTIGDRVYAAVGRLRVNQPAVVGGWMNIFPFPSWGIFGLEVNYLVPHLILLPLTLWCAEMVTKLIDEPTIDFARWLFNYSAVPKRGAS</sequence>
<dbReference type="Proteomes" id="UP001271007">
    <property type="component" value="Unassembled WGS sequence"/>
</dbReference>
<feature type="transmembrane region" description="Helical" evidence="1">
    <location>
        <begin position="352"/>
        <end position="371"/>
    </location>
</feature>
<gene>
    <name evidence="3" type="ORF">LTR09_001690</name>
</gene>
<organism evidence="3 4">
    <name type="scientific">Extremus antarcticus</name>
    <dbReference type="NCBI Taxonomy" id="702011"/>
    <lineage>
        <taxon>Eukaryota</taxon>
        <taxon>Fungi</taxon>
        <taxon>Dikarya</taxon>
        <taxon>Ascomycota</taxon>
        <taxon>Pezizomycotina</taxon>
        <taxon>Dothideomycetes</taxon>
        <taxon>Dothideomycetidae</taxon>
        <taxon>Mycosphaerellales</taxon>
        <taxon>Extremaceae</taxon>
        <taxon>Extremus</taxon>
    </lineage>
</organism>
<dbReference type="PANTHER" id="PTHR23028">
    <property type="entry name" value="ACETYLTRANSFERASE"/>
    <property type="match status" value="1"/>
</dbReference>
<dbReference type="GO" id="GO:0016747">
    <property type="term" value="F:acyltransferase activity, transferring groups other than amino-acyl groups"/>
    <property type="evidence" value="ECO:0007669"/>
    <property type="project" value="InterPro"/>
</dbReference>
<dbReference type="EMBL" id="JAWDJX010000003">
    <property type="protein sequence ID" value="KAK3057506.1"/>
    <property type="molecule type" value="Genomic_DNA"/>
</dbReference>
<name>A0AAJ0GH88_9PEZI</name>
<dbReference type="PANTHER" id="PTHR23028:SF125">
    <property type="entry name" value="ACYLTRANSFERASE"/>
    <property type="match status" value="1"/>
</dbReference>
<dbReference type="InterPro" id="IPR050879">
    <property type="entry name" value="Acyltransferase_3"/>
</dbReference>
<protein>
    <recommendedName>
        <fullName evidence="2">Acyltransferase 3 domain-containing protein</fullName>
    </recommendedName>
</protein>
<keyword evidence="1" id="KW-1133">Transmembrane helix</keyword>
<dbReference type="InterPro" id="IPR002656">
    <property type="entry name" value="Acyl_transf_3_dom"/>
</dbReference>
<evidence type="ECO:0000313" key="4">
    <source>
        <dbReference type="Proteomes" id="UP001271007"/>
    </source>
</evidence>
<evidence type="ECO:0000259" key="2">
    <source>
        <dbReference type="Pfam" id="PF01757"/>
    </source>
</evidence>
<reference evidence="3" key="1">
    <citation type="submission" date="2023-04" db="EMBL/GenBank/DDBJ databases">
        <title>Black Yeasts Isolated from many extreme environments.</title>
        <authorList>
            <person name="Coleine C."/>
            <person name="Stajich J.E."/>
            <person name="Selbmann L."/>
        </authorList>
    </citation>
    <scope>NUCLEOTIDE SEQUENCE</scope>
    <source>
        <strain evidence="3">CCFEE 5312</strain>
    </source>
</reference>
<feature type="transmembrane region" description="Helical" evidence="1">
    <location>
        <begin position="161"/>
        <end position="179"/>
    </location>
</feature>
<keyword evidence="4" id="KW-1185">Reference proteome</keyword>
<feature type="transmembrane region" description="Helical" evidence="1">
    <location>
        <begin position="121"/>
        <end position="141"/>
    </location>
</feature>
<dbReference type="Pfam" id="PF01757">
    <property type="entry name" value="Acyl_transf_3"/>
    <property type="match status" value="1"/>
</dbReference>
<proteinExistence type="predicted"/>
<feature type="domain" description="Acyltransferase 3" evidence="2">
    <location>
        <begin position="64"/>
        <end position="416"/>
    </location>
</feature>
<evidence type="ECO:0000256" key="1">
    <source>
        <dbReference type="SAM" id="Phobius"/>
    </source>
</evidence>
<feature type="transmembrane region" description="Helical" evidence="1">
    <location>
        <begin position="305"/>
        <end position="323"/>
    </location>
</feature>